<organism evidence="4 5">
    <name type="scientific">Trichoderma harzianum</name>
    <name type="common">Hypocrea lixii</name>
    <dbReference type="NCBI Taxonomy" id="5544"/>
    <lineage>
        <taxon>Eukaryota</taxon>
        <taxon>Fungi</taxon>
        <taxon>Dikarya</taxon>
        <taxon>Ascomycota</taxon>
        <taxon>Pezizomycotina</taxon>
        <taxon>Sordariomycetes</taxon>
        <taxon>Hypocreomycetidae</taxon>
        <taxon>Hypocreales</taxon>
        <taxon>Hypocreaceae</taxon>
        <taxon>Trichoderma</taxon>
    </lineage>
</organism>
<dbReference type="SUPFAM" id="SSF53474">
    <property type="entry name" value="alpha/beta-Hydrolases"/>
    <property type="match status" value="2"/>
</dbReference>
<evidence type="ECO:0000256" key="1">
    <source>
        <dbReference type="ARBA" id="ARBA00022801"/>
    </source>
</evidence>
<comment type="caution">
    <text evidence="4">The sequence shown here is derived from an EMBL/GenBank/DDBJ whole genome shotgun (WGS) entry which is preliminary data.</text>
</comment>
<reference evidence="5" key="1">
    <citation type="journal article" date="2015" name="Genome Announc.">
        <title>Draft whole-genome sequence of the biocontrol agent Trichoderma harzianum T6776.</title>
        <authorList>
            <person name="Baroncelli R."/>
            <person name="Piaggeschi G."/>
            <person name="Fiorini L."/>
            <person name="Bertolini E."/>
            <person name="Zapparata A."/>
            <person name="Pe M.E."/>
            <person name="Sarrocco S."/>
            <person name="Vannacci G."/>
        </authorList>
    </citation>
    <scope>NUCLEOTIDE SEQUENCE [LARGE SCALE GENOMIC DNA]</scope>
    <source>
        <strain evidence="5">T6776</strain>
    </source>
</reference>
<dbReference type="Pfam" id="PF00326">
    <property type="entry name" value="Peptidase_S9"/>
    <property type="match status" value="1"/>
</dbReference>
<accession>A0A0F9ZTJ4</accession>
<dbReference type="PANTHER" id="PTHR48081">
    <property type="entry name" value="AB HYDROLASE SUPERFAMILY PROTEIN C4A8.06C"/>
    <property type="match status" value="1"/>
</dbReference>
<gene>
    <name evidence="4" type="ORF">THAR02_11486</name>
</gene>
<dbReference type="GO" id="GO:0006508">
    <property type="term" value="P:proteolysis"/>
    <property type="evidence" value="ECO:0007669"/>
    <property type="project" value="InterPro"/>
</dbReference>
<dbReference type="InterPro" id="IPR001375">
    <property type="entry name" value="Peptidase_S9_cat"/>
</dbReference>
<evidence type="ECO:0000313" key="5">
    <source>
        <dbReference type="Proteomes" id="UP000034112"/>
    </source>
</evidence>
<dbReference type="InterPro" id="IPR013094">
    <property type="entry name" value="AB_hydrolase_3"/>
</dbReference>
<sequence length="583" mass="65710">MAYEIAEETSYQEGFPRAAAPNFTDHVFLSRSGVELAVRIWPADPPTSSPAPFATWTHGGAAMAGHHFTPLAWMEPGLRQRGFHIVSHNYRLSPQARIDEQLEDCLEAIEWCRTNLPVILGCDRVDINRYIICGESAGGVMATLMAHHLSPPPKVVITAYGIVDFLGNGINLLDPNAHNILDPPPWTGEFEEERLKAYLYDRNPANILTDALFWDEREKLSVADLSLRLKTEFKYTERIRFQAELHKWKSICFSSGGMIQATFHDEKFSSSAELKKFIDSMCSIRLLEGKTWYPPTAFLHGTSDSIVPLSQSQAFANKLREMDVPVIESYEPGAGHVFDDKYTARIDEQLEDCLEAIEWCRTNLPVILGCDRVDVNRYIICGESAGGVMVTLMAHHLSPPPKAVINAYGIVDFLGNGVNLLDPNAHNISDLHPWTGEFEAERLKAYLYDRNPANILTDALFWDEREKLSEADLSLRLKTDFKYTERIRFQAELHKWKSICFSSKGMVQATFHDEKFSSSSELKKFINSMCSLRLLEGKTWYPPTVLLHGTSDSIVPLSQSQAFANKLREMDVPVIESYEPGAG</sequence>
<evidence type="ECO:0000259" key="3">
    <source>
        <dbReference type="Pfam" id="PF07859"/>
    </source>
</evidence>
<dbReference type="Gene3D" id="3.40.50.1820">
    <property type="entry name" value="alpha/beta hydrolase"/>
    <property type="match status" value="2"/>
</dbReference>
<feature type="domain" description="Peptidase S9 prolyl oligopeptidase catalytic" evidence="2">
    <location>
        <begin position="279"/>
        <end position="343"/>
    </location>
</feature>
<evidence type="ECO:0000259" key="2">
    <source>
        <dbReference type="Pfam" id="PF00326"/>
    </source>
</evidence>
<name>A0A0F9ZTJ4_TRIHA</name>
<feature type="domain" description="Alpha/beta hydrolase fold-3" evidence="3">
    <location>
        <begin position="56"/>
        <end position="165"/>
    </location>
</feature>
<keyword evidence="1" id="KW-0378">Hydrolase</keyword>
<dbReference type="Proteomes" id="UP000034112">
    <property type="component" value="Unassembled WGS sequence"/>
</dbReference>
<dbReference type="GO" id="GO:0008236">
    <property type="term" value="F:serine-type peptidase activity"/>
    <property type="evidence" value="ECO:0007669"/>
    <property type="project" value="InterPro"/>
</dbReference>
<dbReference type="EMBL" id="JOKZ01001190">
    <property type="protein sequence ID" value="KKO96413.1"/>
    <property type="molecule type" value="Genomic_DNA"/>
</dbReference>
<dbReference type="InterPro" id="IPR029058">
    <property type="entry name" value="AB_hydrolase_fold"/>
</dbReference>
<evidence type="ECO:0000313" key="4">
    <source>
        <dbReference type="EMBL" id="KKO96413.1"/>
    </source>
</evidence>
<dbReference type="InterPro" id="IPR050300">
    <property type="entry name" value="GDXG_lipolytic_enzyme"/>
</dbReference>
<protein>
    <recommendedName>
        <fullName evidence="6">Alpha/beta hydrolase fold-3 domain-containing protein</fullName>
    </recommendedName>
</protein>
<dbReference type="Pfam" id="PF07859">
    <property type="entry name" value="Abhydrolase_3"/>
    <property type="match status" value="1"/>
</dbReference>
<evidence type="ECO:0008006" key="6">
    <source>
        <dbReference type="Google" id="ProtNLM"/>
    </source>
</evidence>
<dbReference type="PANTHER" id="PTHR48081:SF3">
    <property type="entry name" value="ALPHA_BETA HYDROLASE FOLD-3 DOMAIN-CONTAINING PROTEIN"/>
    <property type="match status" value="1"/>
</dbReference>
<dbReference type="OrthoDB" id="2963168at2759"/>
<feature type="non-terminal residue" evidence="4">
    <location>
        <position position="583"/>
    </location>
</feature>
<dbReference type="AlphaFoldDB" id="A0A0F9ZTJ4"/>
<proteinExistence type="predicted"/>